<dbReference type="AlphaFoldDB" id="A0A1R1PIS5"/>
<dbReference type="GO" id="GO:1902975">
    <property type="term" value="P:mitotic DNA replication initiation"/>
    <property type="evidence" value="ECO:0007669"/>
    <property type="project" value="TreeGrafter"/>
</dbReference>
<dbReference type="Pfam" id="PF05916">
    <property type="entry name" value="Sld5"/>
    <property type="match status" value="1"/>
</dbReference>
<evidence type="ECO:0000313" key="11">
    <source>
        <dbReference type="Proteomes" id="UP000188320"/>
    </source>
</evidence>
<dbReference type="InterPro" id="IPR021151">
    <property type="entry name" value="GINS_A"/>
</dbReference>
<keyword evidence="11" id="KW-1185">Reference proteome</keyword>
<feature type="region of interest" description="Disordered" evidence="7">
    <location>
        <begin position="85"/>
        <end position="110"/>
    </location>
</feature>
<evidence type="ECO:0000256" key="7">
    <source>
        <dbReference type="SAM" id="MobiDB-lite"/>
    </source>
</evidence>
<dbReference type="PANTHER" id="PTHR22768:SF0">
    <property type="entry name" value="DNA REPLICATION COMPLEX GINS PROTEIN PSF3"/>
    <property type="match status" value="1"/>
</dbReference>
<organism evidence="10 11">
    <name type="scientific">Zancudomyces culisetae</name>
    <name type="common">Gut fungus</name>
    <name type="synonym">Smittium culisetae</name>
    <dbReference type="NCBI Taxonomy" id="1213189"/>
    <lineage>
        <taxon>Eukaryota</taxon>
        <taxon>Fungi</taxon>
        <taxon>Fungi incertae sedis</taxon>
        <taxon>Zoopagomycota</taxon>
        <taxon>Kickxellomycotina</taxon>
        <taxon>Harpellomycetes</taxon>
        <taxon>Harpellales</taxon>
        <taxon>Legeriomycetaceae</taxon>
        <taxon>Zancudomyces</taxon>
    </lineage>
</organism>
<comment type="subcellular location">
    <subcellularLocation>
        <location evidence="1 6">Nucleus</location>
    </subcellularLocation>
</comment>
<feature type="domain" description="DNA replication complex GINS protein PSF3 N-terminal" evidence="9">
    <location>
        <begin position="7"/>
        <end position="57"/>
    </location>
</feature>
<protein>
    <recommendedName>
        <fullName evidence="3 6">DNA replication complex GINS protein PSF3</fullName>
    </recommendedName>
</protein>
<evidence type="ECO:0000256" key="5">
    <source>
        <dbReference type="ARBA" id="ARBA00023242"/>
    </source>
</evidence>
<accession>A0A1R1PIS5</accession>
<evidence type="ECO:0000256" key="6">
    <source>
        <dbReference type="RuleBase" id="RU367161"/>
    </source>
</evidence>
<dbReference type="InterPro" id="IPR036224">
    <property type="entry name" value="GINS_bundle-like_dom_sf"/>
</dbReference>
<dbReference type="InterPro" id="IPR038437">
    <property type="entry name" value="GINS_Psf3_sf"/>
</dbReference>
<sequence>MNSRDYYDIDDILCVQQQVPCTTIQTLVGLSFDVHNNPSKHPQSQKLPLPFWLADPLDAEEYVRMSIPPCFSKTTQKRLLASIASSTPNSGASNSSTQASSSALLNSTGNPASTAHPSNFIFLDAEIANLRSISPFFYKFAERFVELSPNLSQFLSLIFLNRLQRLVLLSNTAAGAEMERGYVDYFDESERRLFASCVEYRNNYFSWLRGDKQHISASFLVKRYS</sequence>
<comment type="function">
    <text evidence="6">The GINS complex plays an essential role in the initiation of DNA replication.</text>
</comment>
<evidence type="ECO:0000256" key="3">
    <source>
        <dbReference type="ARBA" id="ARBA00015140"/>
    </source>
</evidence>
<evidence type="ECO:0000259" key="9">
    <source>
        <dbReference type="Pfam" id="PF22466"/>
    </source>
</evidence>
<dbReference type="CDD" id="cd21693">
    <property type="entry name" value="GINS_B_Psf3"/>
    <property type="match status" value="1"/>
</dbReference>
<feature type="compositionally biased region" description="Low complexity" evidence="7">
    <location>
        <begin position="85"/>
        <end position="108"/>
    </location>
</feature>
<comment type="subunit">
    <text evidence="6">Component of the GINS complex.</text>
</comment>
<dbReference type="InterPro" id="IPR010492">
    <property type="entry name" value="GINS_Psf3"/>
</dbReference>
<dbReference type="OrthoDB" id="10251744at2759"/>
<comment type="similarity">
    <text evidence="2 6">Belongs to the GINS3/PSF3 family.</text>
</comment>
<comment type="caution">
    <text evidence="10">The sequence shown here is derived from an EMBL/GenBank/DDBJ whole genome shotgun (WGS) entry which is preliminary data.</text>
</comment>
<reference evidence="11" key="1">
    <citation type="submission" date="2017-01" db="EMBL/GenBank/DDBJ databases">
        <authorList>
            <person name="Wang Y."/>
            <person name="White M."/>
            <person name="Kvist S."/>
            <person name="Moncalvo J.-M."/>
        </authorList>
    </citation>
    <scope>NUCLEOTIDE SEQUENCE [LARGE SCALE GENOMIC DNA]</scope>
    <source>
        <strain evidence="11">COL-18-3</strain>
    </source>
</reference>
<dbReference type="PANTHER" id="PTHR22768">
    <property type="entry name" value="DNA REPLICATION COMPLEX GINS PROTEIN PSF3"/>
    <property type="match status" value="1"/>
</dbReference>
<keyword evidence="4 6" id="KW-0235">DNA replication</keyword>
<evidence type="ECO:0000256" key="2">
    <source>
        <dbReference type="ARBA" id="ARBA00006343"/>
    </source>
</evidence>
<evidence type="ECO:0000256" key="4">
    <source>
        <dbReference type="ARBA" id="ARBA00022705"/>
    </source>
</evidence>
<dbReference type="CDD" id="cd11713">
    <property type="entry name" value="GINS_A_psf3"/>
    <property type="match status" value="1"/>
</dbReference>
<dbReference type="EMBL" id="LSSK01001062">
    <property type="protein sequence ID" value="OMH80857.1"/>
    <property type="molecule type" value="Genomic_DNA"/>
</dbReference>
<keyword evidence="5 6" id="KW-0539">Nucleus</keyword>
<evidence type="ECO:0000256" key="1">
    <source>
        <dbReference type="ARBA" id="ARBA00004123"/>
    </source>
</evidence>
<evidence type="ECO:0000259" key="8">
    <source>
        <dbReference type="Pfam" id="PF05916"/>
    </source>
</evidence>
<gene>
    <name evidence="10" type="ORF">AX774_g5697</name>
</gene>
<dbReference type="Proteomes" id="UP000188320">
    <property type="component" value="Unassembled WGS sequence"/>
</dbReference>
<dbReference type="SUPFAM" id="SSF160059">
    <property type="entry name" value="PriA/YqbF domain"/>
    <property type="match status" value="1"/>
</dbReference>
<dbReference type="Pfam" id="PF22466">
    <property type="entry name" value="PSF3_N"/>
    <property type="match status" value="1"/>
</dbReference>
<feature type="domain" description="GINS subunit" evidence="8">
    <location>
        <begin position="125"/>
        <end position="208"/>
    </location>
</feature>
<dbReference type="SUPFAM" id="SSF158573">
    <property type="entry name" value="GINS helical bundle-like"/>
    <property type="match status" value="1"/>
</dbReference>
<proteinExistence type="inferred from homology"/>
<dbReference type="Gene3D" id="1.20.58.2050">
    <property type="match status" value="2"/>
</dbReference>
<evidence type="ECO:0000313" key="10">
    <source>
        <dbReference type="EMBL" id="OMH80857.1"/>
    </source>
</evidence>
<name>A0A1R1PIS5_ZANCU</name>
<dbReference type="GO" id="GO:0000811">
    <property type="term" value="C:GINS complex"/>
    <property type="evidence" value="ECO:0007669"/>
    <property type="project" value="UniProtKB-UniRule"/>
</dbReference>
<dbReference type="InterPro" id="IPR055221">
    <property type="entry name" value="PSF3_N"/>
</dbReference>